<accession>A0ABP1SA42</accession>
<dbReference type="Proteomes" id="UP001642540">
    <property type="component" value="Unassembled WGS sequence"/>
</dbReference>
<dbReference type="EMBL" id="CAXLJM020000183">
    <property type="protein sequence ID" value="CAL8148975.1"/>
    <property type="molecule type" value="Genomic_DNA"/>
</dbReference>
<keyword evidence="1" id="KW-0732">Signal</keyword>
<sequence length="546" mass="62464">MMRSIGPTLTSLMLQGLAFDFNGLVTLLESTPLKLVHMCELKYTTDIETLPLTLAQVPHLQHLDYLHLCTNYDADYEGCQIARLVFTWVIVAYAEQIVDLKVTAIVPLQTLLRSRSQNYTVAVSGRLFTIGSTSNIAFDKLQALMITCTNREFLLHTQTPALQRLVVHGLHRGNHGDIREVKQFVHSCASPLQDLELNIFWTRLHGDDLEIFGGALHPTCEITLPGIARFKLKHTSLRNMPILARKNACLVKFPAFKTLDLTDFACENRPIAIAELTVDANEYQIMRHKAELDRGLMMRTWHASMALRYPGWSIEHAVVSEMAMLHCVWRTCEKLQRINFTLNYGGHKYTVEFECDGQTILLYTWLVVSDADTIVSLRTDTEEPFLSFESSRKYNRRVHGKVFAAGATSRAAYTRLKYLHILRPSRDFLSNSENPALRYLTIDGLDVESRPDIQQTTYPRMVNMNTLAKTFLVKFPSLLSLHFTKFHWESQATLEVEEADFDLTTRVGRLSRDLAALQLERDLLRAPFHQYILAKHPELDIQNIKL</sequence>
<evidence type="ECO:0000313" key="2">
    <source>
        <dbReference type="EMBL" id="CAL8148975.1"/>
    </source>
</evidence>
<name>A0ABP1SA42_9HEXA</name>
<keyword evidence="3" id="KW-1185">Reference proteome</keyword>
<evidence type="ECO:0000313" key="3">
    <source>
        <dbReference type="Proteomes" id="UP001642540"/>
    </source>
</evidence>
<feature type="signal peptide" evidence="1">
    <location>
        <begin position="1"/>
        <end position="18"/>
    </location>
</feature>
<comment type="caution">
    <text evidence="2">The sequence shown here is derived from an EMBL/GenBank/DDBJ whole genome shotgun (WGS) entry which is preliminary data.</text>
</comment>
<feature type="chain" id="PRO_5047518977" evidence="1">
    <location>
        <begin position="19"/>
        <end position="546"/>
    </location>
</feature>
<organism evidence="2 3">
    <name type="scientific">Orchesella dallaii</name>
    <dbReference type="NCBI Taxonomy" id="48710"/>
    <lineage>
        <taxon>Eukaryota</taxon>
        <taxon>Metazoa</taxon>
        <taxon>Ecdysozoa</taxon>
        <taxon>Arthropoda</taxon>
        <taxon>Hexapoda</taxon>
        <taxon>Collembola</taxon>
        <taxon>Entomobryomorpha</taxon>
        <taxon>Entomobryoidea</taxon>
        <taxon>Orchesellidae</taxon>
        <taxon>Orchesellinae</taxon>
        <taxon>Orchesella</taxon>
    </lineage>
</organism>
<protein>
    <submittedName>
        <fullName evidence="2">Uncharacterized protein</fullName>
    </submittedName>
</protein>
<gene>
    <name evidence="2" type="ORF">ODALV1_LOCUS31590</name>
</gene>
<evidence type="ECO:0000256" key="1">
    <source>
        <dbReference type="SAM" id="SignalP"/>
    </source>
</evidence>
<reference evidence="2 3" key="1">
    <citation type="submission" date="2024-08" db="EMBL/GenBank/DDBJ databases">
        <authorList>
            <person name="Cucini C."/>
            <person name="Frati F."/>
        </authorList>
    </citation>
    <scope>NUCLEOTIDE SEQUENCE [LARGE SCALE GENOMIC DNA]</scope>
</reference>
<proteinExistence type="predicted"/>